<dbReference type="Gene3D" id="3.80.10.10">
    <property type="entry name" value="Ribonuclease Inhibitor"/>
    <property type="match status" value="2"/>
</dbReference>
<keyword evidence="1" id="KW-0433">Leucine-rich repeat</keyword>
<dbReference type="InterPro" id="IPR032675">
    <property type="entry name" value="LRR_dom_sf"/>
</dbReference>
<dbReference type="InterPro" id="IPR050333">
    <property type="entry name" value="SLRP"/>
</dbReference>
<evidence type="ECO:0000313" key="4">
    <source>
        <dbReference type="EMBL" id="USP74506.1"/>
    </source>
</evidence>
<dbReference type="SUPFAM" id="SSF74924">
    <property type="entry name" value="Cap-Gly domain"/>
    <property type="match status" value="1"/>
</dbReference>
<evidence type="ECO:0000259" key="3">
    <source>
        <dbReference type="PROSITE" id="PS50245"/>
    </source>
</evidence>
<keyword evidence="5" id="KW-1185">Reference proteome</keyword>
<dbReference type="OrthoDB" id="5273213at2759"/>
<dbReference type="SUPFAM" id="SSF52058">
    <property type="entry name" value="L domain-like"/>
    <property type="match status" value="1"/>
</dbReference>
<sequence length="589" mass="66255">MATDIYPGKRLSYSSHLCTVRYHGPVEGTTGTWLGVEWDDPTRGKHSGSHQGTQYFTCLNPSPTSASFIRPTRKPDPPRSFVKALKAKYASEEEEQEEGGSYVKVVFNLQAPQQPQERKPVLFNGKPAEEIGFDKIRKQLAQLSELKIIILDGLCMYRPEARGTKWIEGGETSDVKDACPKAIELDLSRNLFEEWREVAAICEQLPGLRSLRVDGTRFRDANLTDMEQERCRKAFTGIRSLKLEDTLLPWADIARLTYLLPSLTTFSASSNLYTALTLHTPNPTIVDLTLEDNRITSLSSIECLSKLPNLQRLILKSNKVSEIASAGAAPPLFPKTVREVDLSFNEITTWSFIDQLVHVFPGLQSLRVSHNPLYQSLQAPDGRTLTADDGYMLTLARLGQIKTLNHSPITEKERLNAESYYLSLIAKEVQFAPENLREQILKSHPRYNWLCEEYGEPDIQRSANAVNPNSLAARLLRIKFYLAASPCDVFETEIPKGSTVYTTLGVVGKYYSIKPIRCRLVWETGDCMSVRKSATEIVDDDWDSDDSEAEMGMERVMREVEIVPGTRSIGTWVDGTEATIRVEVQPEIL</sequence>
<dbReference type="InterPro" id="IPR001611">
    <property type="entry name" value="Leu-rich_rpt"/>
</dbReference>
<evidence type="ECO:0000313" key="5">
    <source>
        <dbReference type="Proteomes" id="UP001056012"/>
    </source>
</evidence>
<dbReference type="PROSITE" id="PS50245">
    <property type="entry name" value="CAP_GLY_2"/>
    <property type="match status" value="1"/>
</dbReference>
<keyword evidence="2" id="KW-0677">Repeat</keyword>
<dbReference type="PANTHER" id="PTHR45712">
    <property type="entry name" value="AGAP008170-PA"/>
    <property type="match status" value="1"/>
</dbReference>
<name>A0A9Q8Z235_CURCL</name>
<dbReference type="PANTHER" id="PTHR45712:SF22">
    <property type="entry name" value="INSULIN-LIKE GROWTH FACTOR-BINDING PROTEIN COMPLEX ACID LABILE SUBUNIT"/>
    <property type="match status" value="1"/>
</dbReference>
<dbReference type="Gene3D" id="2.30.30.190">
    <property type="entry name" value="CAP Gly-rich-like domain"/>
    <property type="match status" value="1"/>
</dbReference>
<dbReference type="PROSITE" id="PS51450">
    <property type="entry name" value="LRR"/>
    <property type="match status" value="1"/>
</dbReference>
<evidence type="ECO:0000256" key="1">
    <source>
        <dbReference type="ARBA" id="ARBA00022614"/>
    </source>
</evidence>
<proteinExistence type="predicted"/>
<dbReference type="SMART" id="SM01052">
    <property type="entry name" value="CAP_GLY"/>
    <property type="match status" value="1"/>
</dbReference>
<dbReference type="AlphaFoldDB" id="A0A9Q8Z235"/>
<dbReference type="PROSITE" id="PS00845">
    <property type="entry name" value="CAP_GLY_1"/>
    <property type="match status" value="1"/>
</dbReference>
<dbReference type="InterPro" id="IPR036859">
    <property type="entry name" value="CAP-Gly_dom_sf"/>
</dbReference>
<evidence type="ECO:0000256" key="2">
    <source>
        <dbReference type="ARBA" id="ARBA00022737"/>
    </source>
</evidence>
<dbReference type="Pfam" id="PF01302">
    <property type="entry name" value="CAP_GLY"/>
    <property type="match status" value="1"/>
</dbReference>
<dbReference type="EMBL" id="CP089274">
    <property type="protein sequence ID" value="USP74506.1"/>
    <property type="molecule type" value="Genomic_DNA"/>
</dbReference>
<dbReference type="InterPro" id="IPR000938">
    <property type="entry name" value="CAP-Gly_domain"/>
</dbReference>
<dbReference type="VEuPathDB" id="FungiDB:yc1106_01780"/>
<organism evidence="4 5">
    <name type="scientific">Curvularia clavata</name>
    <dbReference type="NCBI Taxonomy" id="95742"/>
    <lineage>
        <taxon>Eukaryota</taxon>
        <taxon>Fungi</taxon>
        <taxon>Dikarya</taxon>
        <taxon>Ascomycota</taxon>
        <taxon>Pezizomycotina</taxon>
        <taxon>Dothideomycetes</taxon>
        <taxon>Pleosporomycetidae</taxon>
        <taxon>Pleosporales</taxon>
        <taxon>Pleosporineae</taxon>
        <taxon>Pleosporaceae</taxon>
        <taxon>Curvularia</taxon>
    </lineage>
</organism>
<dbReference type="Proteomes" id="UP001056012">
    <property type="component" value="Chromosome 1"/>
</dbReference>
<feature type="domain" description="CAP-Gly" evidence="3">
    <location>
        <begin position="24"/>
        <end position="70"/>
    </location>
</feature>
<reference evidence="4" key="1">
    <citation type="submission" date="2021-12" db="EMBL/GenBank/DDBJ databases">
        <title>Curvularia clavata genome.</title>
        <authorList>
            <person name="Cao Y."/>
        </authorList>
    </citation>
    <scope>NUCLEOTIDE SEQUENCE</scope>
    <source>
        <strain evidence="4">Yc1106</strain>
    </source>
</reference>
<protein>
    <recommendedName>
        <fullName evidence="3">CAP-Gly domain-containing protein</fullName>
    </recommendedName>
</protein>
<accession>A0A9Q8Z235</accession>
<gene>
    <name evidence="4" type="ORF">yc1106_01780</name>
</gene>